<reference evidence="1" key="1">
    <citation type="submission" date="2021-02" db="EMBL/GenBank/DDBJ databases">
        <authorList>
            <person name="Steward A R."/>
        </authorList>
    </citation>
    <scope>NUCLEOTIDE SEQUENCE</scope>
</reference>
<dbReference type="OrthoDB" id="8179976at2759"/>
<keyword evidence="2" id="KW-1185">Reference proteome</keyword>
<gene>
    <name evidence="1" type="ORF">PMACD_LOCUS1402</name>
</gene>
<evidence type="ECO:0000313" key="2">
    <source>
        <dbReference type="Proteomes" id="UP000663880"/>
    </source>
</evidence>
<sequence length="198" mass="22619">MVMLIRVTTLFCVIYFTKATVNLGSGLWYIHTILDCNDELPRMVGNMTIDKHKLNRTHDIYDLEMDVYETVGNTYGVLINFYKKTDGGSKLFQVMADNDIDKKYAPNNAKVVFAKAGMDPPGFPVQAGSYKIEDFFFDHCELPDIAIYGEFTVDAFIVKDDLRVACFRGHVEFREDEDDICKRTSSIADQIGNLKTFY</sequence>
<accession>A0A821M7Q3</accession>
<proteinExistence type="predicted"/>
<protein>
    <submittedName>
        <fullName evidence="1">Uncharacterized protein</fullName>
    </submittedName>
</protein>
<name>A0A821M7Q3_9NEOP</name>
<dbReference type="EMBL" id="CAJOBZ010000002">
    <property type="protein sequence ID" value="CAF4762879.1"/>
    <property type="molecule type" value="Genomic_DNA"/>
</dbReference>
<evidence type="ECO:0000313" key="1">
    <source>
        <dbReference type="EMBL" id="CAF4762879.1"/>
    </source>
</evidence>
<comment type="caution">
    <text evidence="1">The sequence shown here is derived from an EMBL/GenBank/DDBJ whole genome shotgun (WGS) entry which is preliminary data.</text>
</comment>
<organism evidence="1 2">
    <name type="scientific">Pieris macdunnoughi</name>
    <dbReference type="NCBI Taxonomy" id="345717"/>
    <lineage>
        <taxon>Eukaryota</taxon>
        <taxon>Metazoa</taxon>
        <taxon>Ecdysozoa</taxon>
        <taxon>Arthropoda</taxon>
        <taxon>Hexapoda</taxon>
        <taxon>Insecta</taxon>
        <taxon>Pterygota</taxon>
        <taxon>Neoptera</taxon>
        <taxon>Endopterygota</taxon>
        <taxon>Lepidoptera</taxon>
        <taxon>Glossata</taxon>
        <taxon>Ditrysia</taxon>
        <taxon>Papilionoidea</taxon>
        <taxon>Pieridae</taxon>
        <taxon>Pierinae</taxon>
        <taxon>Pieris</taxon>
    </lineage>
</organism>
<dbReference type="AlphaFoldDB" id="A0A821M7Q3"/>
<dbReference type="Proteomes" id="UP000663880">
    <property type="component" value="Unassembled WGS sequence"/>
</dbReference>